<name>A0ABT6F1P5_9SYNE</name>
<comment type="similarity">
    <text evidence="12">Belongs to the DnaG primase family.</text>
</comment>
<accession>A0ABT6F1P5</accession>
<reference evidence="14" key="2">
    <citation type="submission" date="2022-01" db="EMBL/GenBank/DDBJ databases">
        <authorList>
            <person name="Zivanovic Y."/>
            <person name="Moreira D."/>
            <person name="Lopez-Garcia P."/>
        </authorList>
    </citation>
    <scope>NUCLEOTIDE SEQUENCE</scope>
    <source>
        <strain evidence="14">G9</strain>
    </source>
</reference>
<keyword evidence="8 12" id="KW-0862">Zinc</keyword>
<keyword evidence="6 12" id="KW-0479">Metal-binding</keyword>
<comment type="catalytic activity">
    <reaction evidence="12">
        <text>ssDNA + n NTP = ssDNA/pppN(pN)n-1 hybrid + (n-1) diphosphate.</text>
        <dbReference type="EC" id="2.7.7.101"/>
    </reaction>
</comment>
<dbReference type="Pfam" id="PF01807">
    <property type="entry name" value="Zn_ribbon_DnaG"/>
    <property type="match status" value="1"/>
</dbReference>
<dbReference type="SMART" id="SM00493">
    <property type="entry name" value="TOPRIM"/>
    <property type="match status" value="1"/>
</dbReference>
<evidence type="ECO:0000259" key="13">
    <source>
        <dbReference type="PROSITE" id="PS50880"/>
    </source>
</evidence>
<comment type="cofactor">
    <cofactor evidence="12">
        <name>Zn(2+)</name>
        <dbReference type="ChEBI" id="CHEBI:29105"/>
    </cofactor>
    <text evidence="12">Binds 1 zinc ion per monomer.</text>
</comment>
<dbReference type="PANTHER" id="PTHR30313:SF2">
    <property type="entry name" value="DNA PRIMASE"/>
    <property type="match status" value="1"/>
</dbReference>
<evidence type="ECO:0000256" key="1">
    <source>
        <dbReference type="ARBA" id="ARBA00022478"/>
    </source>
</evidence>
<dbReference type="PANTHER" id="PTHR30313">
    <property type="entry name" value="DNA PRIMASE"/>
    <property type="match status" value="1"/>
</dbReference>
<sequence length="684" mass="78328">MDHPRLHPDTIEQVRQSTDIVEVVSEHVVLRKRGREYVGCCPFHEEKTPSFTVSPAKGFYYCFGCGAGGNAVKFLMEVQKRSFADVVLDLAQRQQIPVRTIDTAQRQEFQAQLSLREKLYEILAVATSFYEHALRQPLGKHCYDYARSTRQLQEATIQTFQIGYAPAGWQPIYDYLVGQKGYAADLVEQAGLIVPRRQGDGYYDRFRDRLMIPICDPQGRVVGFGSRTLTNEEPKYLNSPETLLFSKGKLLYGLDKARKAIVSQDRAIVVEGYFDVIALHQAGIDHGVASLGTALSQDQVKQLLRYSESKQIVFNFDADRAGQRAAERAIGEVADLAYRGEVQLRILTIPNGKDADEFLLDHSPAEYLTLVDTAPLWVDWQIQLVLAGQDLDQSDQFQQAIQGITALLGKLPNASLRSHYIHRCAELLGRGDSRLILRLEESLRQQVRGQRWQGRSQKWQRPADYSLRQAAEVQLLQVYLHCPQQRPLIRSTLQQRDIEFSFSHHRFLWRQILAIEEEAYAGLPAPDDPYCAEWFPNNTELDLIPPLQDLCTEFGEEMEQVYPLLQLDEKTSLDIQRPSLTIQAAAAALERIAVEKRCRYFLQAWQETIELLLQESLAGEALRQYLEYLIANESDGMMDFPGVNSDRLHTLEQLRQDYYQHRQYLHQLDHQRCPNLQTLSQGEP</sequence>
<dbReference type="Gene3D" id="3.90.980.10">
    <property type="entry name" value="DNA primase, catalytic core, N-terminal domain"/>
    <property type="match status" value="1"/>
</dbReference>
<dbReference type="InterPro" id="IPR006171">
    <property type="entry name" value="TOPRIM_dom"/>
</dbReference>
<evidence type="ECO:0000256" key="8">
    <source>
        <dbReference type="ARBA" id="ARBA00022833"/>
    </source>
</evidence>
<evidence type="ECO:0000256" key="7">
    <source>
        <dbReference type="ARBA" id="ARBA00022771"/>
    </source>
</evidence>
<dbReference type="Pfam" id="PF08275">
    <property type="entry name" value="DNAG_N"/>
    <property type="match status" value="1"/>
</dbReference>
<dbReference type="InterPro" id="IPR036977">
    <property type="entry name" value="DNA_primase_Znf_CHC2"/>
</dbReference>
<dbReference type="SUPFAM" id="SSF57783">
    <property type="entry name" value="Zinc beta-ribbon"/>
    <property type="match status" value="1"/>
</dbReference>
<keyword evidence="15" id="KW-1185">Reference proteome</keyword>
<organism evidence="14 15">
    <name type="scientific">Candidatus Synechococcus calcipolaris G9</name>
    <dbReference type="NCBI Taxonomy" id="1497997"/>
    <lineage>
        <taxon>Bacteria</taxon>
        <taxon>Bacillati</taxon>
        <taxon>Cyanobacteriota</taxon>
        <taxon>Cyanophyceae</taxon>
        <taxon>Synechococcales</taxon>
        <taxon>Synechococcaceae</taxon>
        <taxon>Synechococcus</taxon>
    </lineage>
</organism>
<comment type="subunit">
    <text evidence="12">Monomer. Interacts with DnaB.</text>
</comment>
<protein>
    <recommendedName>
        <fullName evidence="12">DNA primase</fullName>
        <ecNumber evidence="12">2.7.7.101</ecNumber>
    </recommendedName>
</protein>
<comment type="function">
    <text evidence="12">RNA polymerase that catalyzes the synthesis of short RNA molecules used as primers for DNA polymerase during DNA replication.</text>
</comment>
<keyword evidence="5 12" id="KW-0235">DNA replication</keyword>
<dbReference type="SMART" id="SM00400">
    <property type="entry name" value="ZnF_CHCC"/>
    <property type="match status" value="1"/>
</dbReference>
<dbReference type="Gene3D" id="3.40.1360.10">
    <property type="match status" value="1"/>
</dbReference>
<dbReference type="HAMAP" id="MF_00974">
    <property type="entry name" value="DNA_primase_DnaG"/>
    <property type="match status" value="1"/>
</dbReference>
<evidence type="ECO:0000256" key="12">
    <source>
        <dbReference type="HAMAP-Rule" id="MF_00974"/>
    </source>
</evidence>
<keyword evidence="9" id="KW-0460">Magnesium</keyword>
<feature type="zinc finger region" description="CHC2-type" evidence="12">
    <location>
        <begin position="41"/>
        <end position="65"/>
    </location>
</feature>
<dbReference type="Pfam" id="PF13155">
    <property type="entry name" value="Toprim_2"/>
    <property type="match status" value="1"/>
</dbReference>
<evidence type="ECO:0000313" key="15">
    <source>
        <dbReference type="Proteomes" id="UP001154265"/>
    </source>
</evidence>
<dbReference type="InterPro" id="IPR019475">
    <property type="entry name" value="DNA_primase_DnaB-bd"/>
</dbReference>
<evidence type="ECO:0000256" key="4">
    <source>
        <dbReference type="ARBA" id="ARBA00022695"/>
    </source>
</evidence>
<evidence type="ECO:0000256" key="9">
    <source>
        <dbReference type="ARBA" id="ARBA00022842"/>
    </source>
</evidence>
<evidence type="ECO:0000256" key="5">
    <source>
        <dbReference type="ARBA" id="ARBA00022705"/>
    </source>
</evidence>
<dbReference type="InterPro" id="IPR034151">
    <property type="entry name" value="TOPRIM_DnaG_bac"/>
</dbReference>
<keyword evidence="4 12" id="KW-0548">Nucleotidyltransferase</keyword>
<dbReference type="InterPro" id="IPR013264">
    <property type="entry name" value="DNAG_N"/>
</dbReference>
<dbReference type="InterPro" id="IPR050219">
    <property type="entry name" value="DnaG_primase"/>
</dbReference>
<comment type="caution">
    <text evidence="14">The sequence shown here is derived from an EMBL/GenBank/DDBJ whole genome shotgun (WGS) entry which is preliminary data.</text>
</comment>
<evidence type="ECO:0000256" key="6">
    <source>
        <dbReference type="ARBA" id="ARBA00022723"/>
    </source>
</evidence>
<evidence type="ECO:0000256" key="10">
    <source>
        <dbReference type="ARBA" id="ARBA00023125"/>
    </source>
</evidence>
<dbReference type="Gene3D" id="3.90.580.10">
    <property type="entry name" value="Zinc finger, CHC2-type domain"/>
    <property type="match status" value="1"/>
</dbReference>
<dbReference type="InterPro" id="IPR006295">
    <property type="entry name" value="DNA_primase_DnaG"/>
</dbReference>
<dbReference type="EMBL" id="JAKKUT010000005">
    <property type="protein sequence ID" value="MDG2991776.1"/>
    <property type="molecule type" value="Genomic_DNA"/>
</dbReference>
<evidence type="ECO:0000256" key="2">
    <source>
        <dbReference type="ARBA" id="ARBA00022515"/>
    </source>
</evidence>
<gene>
    <name evidence="12 14" type="primary">dnaG</name>
    <name evidence="14" type="ORF">L3556_12670</name>
</gene>
<dbReference type="CDD" id="cd03364">
    <property type="entry name" value="TOPRIM_DnaG_primases"/>
    <property type="match status" value="1"/>
</dbReference>
<dbReference type="Pfam" id="PF10410">
    <property type="entry name" value="DnaB_bind"/>
    <property type="match status" value="1"/>
</dbReference>
<keyword evidence="10 12" id="KW-0238">DNA-binding</keyword>
<dbReference type="InterPro" id="IPR030846">
    <property type="entry name" value="DnaG_bac"/>
</dbReference>
<reference evidence="14" key="1">
    <citation type="journal article" date="2022" name="Genome Biol. Evol.">
        <title>A New Gene Family Diagnostic for Intracellular Biomineralization of Amorphous Ca Carbonates by Cyanobacteria.</title>
        <authorList>
            <person name="Benzerara K."/>
            <person name="Duprat E."/>
            <person name="Bitard-Feildel T."/>
            <person name="Caumes G."/>
            <person name="Cassier-Chauvat C."/>
            <person name="Chauvat F."/>
            <person name="Dezi M."/>
            <person name="Diop S.I."/>
            <person name="Gaschignard G."/>
            <person name="Gorgen S."/>
            <person name="Gugger M."/>
            <person name="Lopez-Garcia P."/>
            <person name="Millet M."/>
            <person name="Skouri-Panet F."/>
            <person name="Moreira D."/>
            <person name="Callebaut I."/>
        </authorList>
    </citation>
    <scope>NUCLEOTIDE SEQUENCE</scope>
    <source>
        <strain evidence="14">G9</strain>
    </source>
</reference>
<dbReference type="RefSeq" id="WP_277867704.1">
    <property type="nucleotide sequence ID" value="NZ_JAKKUT010000005.1"/>
</dbReference>
<dbReference type="SUPFAM" id="SSF56731">
    <property type="entry name" value="DNA primase core"/>
    <property type="match status" value="1"/>
</dbReference>
<keyword evidence="3 12" id="KW-0808">Transferase</keyword>
<dbReference type="InterPro" id="IPR002694">
    <property type="entry name" value="Znf_CHC2"/>
</dbReference>
<keyword evidence="7 12" id="KW-0863">Zinc-finger</keyword>
<feature type="domain" description="Toprim" evidence="13">
    <location>
        <begin position="265"/>
        <end position="348"/>
    </location>
</feature>
<dbReference type="InterPro" id="IPR037068">
    <property type="entry name" value="DNA_primase_core_N_sf"/>
</dbReference>
<dbReference type="EC" id="2.7.7.101" evidence="12"/>
<keyword evidence="2 12" id="KW-0639">Primosome</keyword>
<keyword evidence="11 12" id="KW-0804">Transcription</keyword>
<evidence type="ECO:0000256" key="11">
    <source>
        <dbReference type="ARBA" id="ARBA00023163"/>
    </source>
</evidence>
<proteinExistence type="inferred from homology"/>
<comment type="domain">
    <text evidence="12">Contains an N-terminal zinc-binding domain, a central core domain that contains the primase activity, and a C-terminal DnaB-binding domain.</text>
</comment>
<evidence type="ECO:0000256" key="3">
    <source>
        <dbReference type="ARBA" id="ARBA00022679"/>
    </source>
</evidence>
<dbReference type="NCBIfam" id="TIGR01391">
    <property type="entry name" value="dnaG"/>
    <property type="match status" value="1"/>
</dbReference>
<keyword evidence="1 12" id="KW-0240">DNA-directed RNA polymerase</keyword>
<evidence type="ECO:0000313" key="14">
    <source>
        <dbReference type="EMBL" id="MDG2991776.1"/>
    </source>
</evidence>
<dbReference type="PROSITE" id="PS50880">
    <property type="entry name" value="TOPRIM"/>
    <property type="match status" value="1"/>
</dbReference>
<dbReference type="Proteomes" id="UP001154265">
    <property type="component" value="Unassembled WGS sequence"/>
</dbReference>